<proteinExistence type="predicted"/>
<keyword evidence="2" id="KW-0472">Membrane</keyword>
<feature type="transmembrane region" description="Helical" evidence="2">
    <location>
        <begin position="78"/>
        <end position="98"/>
    </location>
</feature>
<keyword evidence="2" id="KW-1133">Transmembrane helix</keyword>
<dbReference type="Pfam" id="PF10112">
    <property type="entry name" value="Halogen_Hydrol"/>
    <property type="match status" value="1"/>
</dbReference>
<accession>A0A9D2VXG9</accession>
<dbReference type="RefSeq" id="WP_070089111.1">
    <property type="nucleotide sequence ID" value="NZ_CABMJS010000018.1"/>
</dbReference>
<gene>
    <name evidence="3" type="ORF">K8V39_05450</name>
</gene>
<dbReference type="OrthoDB" id="9782052at2"/>
<organism evidence="3 4">
    <name type="scientific">Merdimonas faecis</name>
    <dbReference type="NCBI Taxonomy" id="1653435"/>
    <lineage>
        <taxon>Bacteria</taxon>
        <taxon>Bacillati</taxon>
        <taxon>Bacillota</taxon>
        <taxon>Clostridia</taxon>
        <taxon>Lachnospirales</taxon>
        <taxon>Lachnospiraceae</taxon>
        <taxon>Merdimonas</taxon>
    </lineage>
</organism>
<name>A0A9D2VXG9_9FIRM</name>
<feature type="region of interest" description="Disordered" evidence="1">
    <location>
        <begin position="207"/>
        <end position="237"/>
    </location>
</feature>
<keyword evidence="2" id="KW-0812">Transmembrane</keyword>
<reference evidence="3" key="2">
    <citation type="submission" date="2021-09" db="EMBL/GenBank/DDBJ databases">
        <authorList>
            <person name="Gilroy R."/>
        </authorList>
    </citation>
    <scope>NUCLEOTIDE SEQUENCE</scope>
    <source>
        <strain evidence="3">USAMLcec4-12693</strain>
    </source>
</reference>
<comment type="caution">
    <text evidence="3">The sequence shown here is derived from an EMBL/GenBank/DDBJ whole genome shotgun (WGS) entry which is preliminary data.</text>
</comment>
<evidence type="ECO:0000313" key="3">
    <source>
        <dbReference type="EMBL" id="HJH49693.1"/>
    </source>
</evidence>
<dbReference type="InterPro" id="IPR018770">
    <property type="entry name" value="ChloroindolylP_hydrolase"/>
</dbReference>
<feature type="compositionally biased region" description="Basic and acidic residues" evidence="1">
    <location>
        <begin position="207"/>
        <end position="232"/>
    </location>
</feature>
<sequence>MRNQDWERFGEDIRRTVQDAVNSGDFRRLNQTVSETLGRAADEIDQAVGRAAGYWQQRKRPMPEPLYRKTKGVSLKGGFFTAAGVLIGFGGFLLAVFWGIRTGLAPLTVASLVLMCGGWLLFGLSRKLMKRIRHFREYNKIIGEREYCNVEELAEGTGLPEKKVKKDLLWMLGKGWYLQGQMSKDGACLITSRRMYEQYRRLEEERRMREEEAAEDRNREKAARAQEEEKRQSLSPEVQKVLEEGDAYVKKIRACNDAIPGVEISEKIARLELLTDRIFDRVEQNPGSVSDIRKLMEYYLPTAIKLLEAYEELDAQPVAGENILSSKAEIEATLDTLNVAFEKILDSLFQDTAWDVSSDISVLNTVLAQEGLKEKGGK</sequence>
<evidence type="ECO:0000256" key="1">
    <source>
        <dbReference type="SAM" id="MobiDB-lite"/>
    </source>
</evidence>
<evidence type="ECO:0000256" key="2">
    <source>
        <dbReference type="SAM" id="Phobius"/>
    </source>
</evidence>
<protein>
    <submittedName>
        <fullName evidence="3">5-bromo-4-chloroindolyl phosphate hydrolysis family protein</fullName>
    </submittedName>
</protein>
<dbReference type="Proteomes" id="UP000813420">
    <property type="component" value="Unassembled WGS sequence"/>
</dbReference>
<dbReference type="AlphaFoldDB" id="A0A9D2VXG9"/>
<evidence type="ECO:0000313" key="4">
    <source>
        <dbReference type="Proteomes" id="UP000813420"/>
    </source>
</evidence>
<feature type="transmembrane region" description="Helical" evidence="2">
    <location>
        <begin position="104"/>
        <end position="124"/>
    </location>
</feature>
<dbReference type="EMBL" id="DYXE01000050">
    <property type="protein sequence ID" value="HJH49693.1"/>
    <property type="molecule type" value="Genomic_DNA"/>
</dbReference>
<reference evidence="3" key="1">
    <citation type="journal article" date="2021" name="PeerJ">
        <title>Extensive microbial diversity within the chicken gut microbiome revealed by metagenomics and culture.</title>
        <authorList>
            <person name="Gilroy R."/>
            <person name="Ravi A."/>
            <person name="Getino M."/>
            <person name="Pursley I."/>
            <person name="Horton D.L."/>
            <person name="Alikhan N.F."/>
            <person name="Baker D."/>
            <person name="Gharbi K."/>
            <person name="Hall N."/>
            <person name="Watson M."/>
            <person name="Adriaenssens E.M."/>
            <person name="Foster-Nyarko E."/>
            <person name="Jarju S."/>
            <person name="Secka A."/>
            <person name="Antonio M."/>
            <person name="Oren A."/>
            <person name="Chaudhuri R.R."/>
            <person name="La Ragione R."/>
            <person name="Hildebrand F."/>
            <person name="Pallen M.J."/>
        </authorList>
    </citation>
    <scope>NUCLEOTIDE SEQUENCE</scope>
    <source>
        <strain evidence="3">USAMLcec4-12693</strain>
    </source>
</reference>